<keyword evidence="2" id="KW-1185">Reference proteome</keyword>
<dbReference type="OrthoDB" id="70720at2157"/>
<sequence length="100" mass="11504">MEKVVFTTKTKKLEVNQDIVRMKEKQKGTLSIKFKSPDKSEIEEIIKFFESLTDMEPLTMNIADTGEIKAYFRGTGSLDTIKEGERTLHAYEATIQELIE</sequence>
<organism evidence="1 2">
    <name type="scientific">Methanothermobacter tenebrarum</name>
    <dbReference type="NCBI Taxonomy" id="680118"/>
    <lineage>
        <taxon>Archaea</taxon>
        <taxon>Methanobacteriati</taxon>
        <taxon>Methanobacteriota</taxon>
        <taxon>Methanomada group</taxon>
        <taxon>Methanobacteria</taxon>
        <taxon>Methanobacteriales</taxon>
        <taxon>Methanobacteriaceae</taxon>
        <taxon>Methanothermobacter</taxon>
    </lineage>
</organism>
<dbReference type="Proteomes" id="UP000249782">
    <property type="component" value="Unassembled WGS sequence"/>
</dbReference>
<evidence type="ECO:0000313" key="2">
    <source>
        <dbReference type="Proteomes" id="UP000249782"/>
    </source>
</evidence>
<accession>A0A328PJC3</accession>
<gene>
    <name evidence="1" type="ORF">DPC56_01340</name>
</gene>
<proteinExistence type="predicted"/>
<name>A0A328PJC3_9EURY</name>
<comment type="caution">
    <text evidence="1">The sequence shown here is derived from an EMBL/GenBank/DDBJ whole genome shotgun (WGS) entry which is preliminary data.</text>
</comment>
<dbReference type="AlphaFoldDB" id="A0A328PJC3"/>
<protein>
    <submittedName>
        <fullName evidence="1">Uncharacterized protein</fullName>
    </submittedName>
</protein>
<dbReference type="EMBL" id="QLOE01000001">
    <property type="protein sequence ID" value="RAO79945.1"/>
    <property type="molecule type" value="Genomic_DNA"/>
</dbReference>
<evidence type="ECO:0000313" key="1">
    <source>
        <dbReference type="EMBL" id="RAO79945.1"/>
    </source>
</evidence>
<reference evidence="1 2" key="1">
    <citation type="submission" date="2018-06" db="EMBL/GenBank/DDBJ databases">
        <title>Draft genome sequence of hyperthermophilic methanogen Methanothermobacter tenebrarum sp. MCM-B 1447.</title>
        <authorList>
            <person name="Pore S.D."/>
            <person name="Dagar S."/>
            <person name="Dhakephalkar P.K."/>
        </authorList>
    </citation>
    <scope>NUCLEOTIDE SEQUENCE [LARGE SCALE GENOMIC DNA]</scope>
    <source>
        <strain evidence="1 2">MCM B 1447</strain>
    </source>
</reference>
<dbReference type="RefSeq" id="WP_112093255.1">
    <property type="nucleotide sequence ID" value="NZ_QLOE01000001.1"/>
</dbReference>